<proteinExistence type="predicted"/>
<organism evidence="2 3">
    <name type="scientific">Hylemonella gracilis ATCC 19624</name>
    <dbReference type="NCBI Taxonomy" id="887062"/>
    <lineage>
        <taxon>Bacteria</taxon>
        <taxon>Pseudomonadati</taxon>
        <taxon>Pseudomonadota</taxon>
        <taxon>Betaproteobacteria</taxon>
        <taxon>Burkholderiales</taxon>
        <taxon>Comamonadaceae</taxon>
        <taxon>Hylemonella</taxon>
    </lineage>
</organism>
<comment type="caution">
    <text evidence="2">The sequence shown here is derived from an EMBL/GenBank/DDBJ whole genome shotgun (WGS) entry which is preliminary data.</text>
</comment>
<accession>F3KSH6</accession>
<dbReference type="Proteomes" id="UP000016368">
    <property type="component" value="Unassembled WGS sequence"/>
</dbReference>
<evidence type="ECO:0000313" key="3">
    <source>
        <dbReference type="Proteomes" id="UP000016368"/>
    </source>
</evidence>
<dbReference type="AlphaFoldDB" id="F3KSH6"/>
<sequence>MAMRDERHMVSLIRQGDARGRVRTAIGVPYSGHGNPRERILEQWAMNQCSPRREMSGTVFAPLPPRHQAALQPLLAPFINDLLRGGLEATPMGRRDVAQGVKARLHLGPDREAVVSGQPPMHHGGHARGRGS</sequence>
<feature type="region of interest" description="Disordered" evidence="1">
    <location>
        <begin position="112"/>
        <end position="132"/>
    </location>
</feature>
<dbReference type="EMBL" id="AEGR01000051">
    <property type="protein sequence ID" value="EGI77253.1"/>
    <property type="molecule type" value="Genomic_DNA"/>
</dbReference>
<feature type="compositionally biased region" description="Basic residues" evidence="1">
    <location>
        <begin position="123"/>
        <end position="132"/>
    </location>
</feature>
<evidence type="ECO:0000256" key="1">
    <source>
        <dbReference type="SAM" id="MobiDB-lite"/>
    </source>
</evidence>
<reference evidence="2 3" key="1">
    <citation type="journal article" date="2011" name="EMBO J.">
        <title>Structural diversity of bacterial flagellar motors.</title>
        <authorList>
            <person name="Chen S."/>
            <person name="Beeby M."/>
            <person name="Murphy G.E."/>
            <person name="Leadbetter J.R."/>
            <person name="Hendrixson D.R."/>
            <person name="Briegel A."/>
            <person name="Li Z."/>
            <person name="Shi J."/>
            <person name="Tocheva E.I."/>
            <person name="Muller A."/>
            <person name="Dobro M.J."/>
            <person name="Jensen G.J."/>
        </authorList>
    </citation>
    <scope>NUCLEOTIDE SEQUENCE [LARGE SCALE GENOMIC DNA]</scope>
    <source>
        <strain evidence="2 3">ATCC 19624</strain>
    </source>
</reference>
<gene>
    <name evidence="2" type="ORF">HGR_07026</name>
</gene>
<name>F3KSH6_9BURK</name>
<protein>
    <submittedName>
        <fullName evidence="2">Uncharacterized protein</fullName>
    </submittedName>
</protein>
<keyword evidence="3" id="KW-1185">Reference proteome</keyword>
<evidence type="ECO:0000313" key="2">
    <source>
        <dbReference type="EMBL" id="EGI77253.1"/>
    </source>
</evidence>